<feature type="compositionally biased region" description="Basic and acidic residues" evidence="1">
    <location>
        <begin position="81"/>
        <end position="91"/>
    </location>
</feature>
<organism evidence="2 3">
    <name type="scientific">Thioalkalicoccus limnaeus</name>
    <dbReference type="NCBI Taxonomy" id="120681"/>
    <lineage>
        <taxon>Bacteria</taxon>
        <taxon>Pseudomonadati</taxon>
        <taxon>Pseudomonadota</taxon>
        <taxon>Gammaproteobacteria</taxon>
        <taxon>Chromatiales</taxon>
        <taxon>Chromatiaceae</taxon>
        <taxon>Thioalkalicoccus</taxon>
    </lineage>
</organism>
<accession>A0ABV4B941</accession>
<evidence type="ECO:0000313" key="2">
    <source>
        <dbReference type="EMBL" id="MEY6430844.1"/>
    </source>
</evidence>
<comment type="caution">
    <text evidence="2">The sequence shown here is derived from an EMBL/GenBank/DDBJ whole genome shotgun (WGS) entry which is preliminary data.</text>
</comment>
<sequence length="128" mass="13947">MIPLDLVHRRTSGDIDQRQLQCVDHLAKLPITPSLLAGVTRENAVISAADTSTSRFGRTAAANASARITYHRRCAEGTRVRSSADRYRSHPDGCPCSRRGPPLLAKGPVDDAKPDELADFLVDIVELE</sequence>
<protein>
    <submittedName>
        <fullName evidence="2">Uncharacterized protein</fullName>
    </submittedName>
</protein>
<dbReference type="EMBL" id="JBDKXB010000001">
    <property type="protein sequence ID" value="MEY6430844.1"/>
    <property type="molecule type" value="Genomic_DNA"/>
</dbReference>
<feature type="region of interest" description="Disordered" evidence="1">
    <location>
        <begin position="81"/>
        <end position="101"/>
    </location>
</feature>
<evidence type="ECO:0000313" key="3">
    <source>
        <dbReference type="Proteomes" id="UP001564408"/>
    </source>
</evidence>
<proteinExistence type="predicted"/>
<gene>
    <name evidence="2" type="ORF">ABC977_00295</name>
</gene>
<keyword evidence="3" id="KW-1185">Reference proteome</keyword>
<evidence type="ECO:0000256" key="1">
    <source>
        <dbReference type="SAM" id="MobiDB-lite"/>
    </source>
</evidence>
<dbReference type="Proteomes" id="UP001564408">
    <property type="component" value="Unassembled WGS sequence"/>
</dbReference>
<reference evidence="2 3" key="1">
    <citation type="submission" date="2024-05" db="EMBL/GenBank/DDBJ databases">
        <title>Genome Sequence and Characterization of the New Strain Purple Sulfur Bacterium of Genus Thioalkalicoccus.</title>
        <authorList>
            <person name="Bryantseva I.A."/>
            <person name="Kyndt J.A."/>
            <person name="Imhoff J.F."/>
        </authorList>
    </citation>
    <scope>NUCLEOTIDE SEQUENCE [LARGE SCALE GENOMIC DNA]</scope>
    <source>
        <strain evidence="2 3">Um2</strain>
    </source>
</reference>
<dbReference type="RefSeq" id="WP_369665228.1">
    <property type="nucleotide sequence ID" value="NZ_JBDKXB010000001.1"/>
</dbReference>
<name>A0ABV4B941_9GAMM</name>